<feature type="domain" description="HTH merR-type" evidence="2">
    <location>
        <begin position="5"/>
        <end position="74"/>
    </location>
</feature>
<dbReference type="CDD" id="cd01106">
    <property type="entry name" value="HTH_TipAL-Mta"/>
    <property type="match status" value="1"/>
</dbReference>
<accession>A0AA96LDM7</accession>
<dbReference type="Gene3D" id="1.10.1660.10">
    <property type="match status" value="1"/>
</dbReference>
<dbReference type="InterPro" id="IPR000551">
    <property type="entry name" value="MerR-type_HTH_dom"/>
</dbReference>
<name>A0AA96LDM7_9BACL</name>
<dbReference type="EMBL" id="CP130318">
    <property type="protein sequence ID" value="WNQ12084.1"/>
    <property type="molecule type" value="Genomic_DNA"/>
</dbReference>
<dbReference type="SUPFAM" id="SSF46955">
    <property type="entry name" value="Putative DNA-binding domain"/>
    <property type="match status" value="1"/>
</dbReference>
<dbReference type="InterPro" id="IPR047057">
    <property type="entry name" value="MerR_fam"/>
</dbReference>
<dbReference type="GO" id="GO:0003677">
    <property type="term" value="F:DNA binding"/>
    <property type="evidence" value="ECO:0007669"/>
    <property type="project" value="UniProtKB-KW"/>
</dbReference>
<keyword evidence="1" id="KW-0238">DNA-binding</keyword>
<evidence type="ECO:0000313" key="4">
    <source>
        <dbReference type="Proteomes" id="UP001305702"/>
    </source>
</evidence>
<dbReference type="PANTHER" id="PTHR30204:SF90">
    <property type="entry name" value="HTH-TYPE TRANSCRIPTIONAL ACTIVATOR MTA"/>
    <property type="match status" value="1"/>
</dbReference>
<dbReference type="GO" id="GO:0003700">
    <property type="term" value="F:DNA-binding transcription factor activity"/>
    <property type="evidence" value="ECO:0007669"/>
    <property type="project" value="InterPro"/>
</dbReference>
<dbReference type="Pfam" id="PF07739">
    <property type="entry name" value="TipAS"/>
    <property type="match status" value="1"/>
</dbReference>
<dbReference type="PROSITE" id="PS00552">
    <property type="entry name" value="HTH_MERR_1"/>
    <property type="match status" value="1"/>
</dbReference>
<dbReference type="InterPro" id="IPR009061">
    <property type="entry name" value="DNA-bd_dom_put_sf"/>
</dbReference>
<dbReference type="RefSeq" id="WP_315605861.1">
    <property type="nucleotide sequence ID" value="NZ_CP130318.1"/>
</dbReference>
<protein>
    <submittedName>
        <fullName evidence="3">MerR family transcriptional regulator</fullName>
    </submittedName>
</protein>
<dbReference type="Proteomes" id="UP001305702">
    <property type="component" value="Chromosome"/>
</dbReference>
<evidence type="ECO:0000259" key="2">
    <source>
        <dbReference type="PROSITE" id="PS50937"/>
    </source>
</evidence>
<dbReference type="AlphaFoldDB" id="A0AA96LDM7"/>
<reference evidence="3 4" key="1">
    <citation type="submission" date="2022-02" db="EMBL/GenBank/DDBJ databases">
        <title>Paenibacillus sp. MBLB1776 Whole Genome Shotgun Sequencing.</title>
        <authorList>
            <person name="Hwang C.Y."/>
            <person name="Cho E.-S."/>
            <person name="Seo M.-J."/>
        </authorList>
    </citation>
    <scope>NUCLEOTIDE SEQUENCE [LARGE SCALE GENOMIC DNA]</scope>
    <source>
        <strain evidence="3 4">MBLB1776</strain>
    </source>
</reference>
<evidence type="ECO:0000313" key="3">
    <source>
        <dbReference type="EMBL" id="WNQ12084.1"/>
    </source>
</evidence>
<dbReference type="PANTHER" id="PTHR30204">
    <property type="entry name" value="REDOX-CYCLING DRUG-SENSING TRANSCRIPTIONAL ACTIVATOR SOXR"/>
    <property type="match status" value="1"/>
</dbReference>
<sequence>MENRTWKVGEVAKRTGLTIRTLHHYDRIGLLSPAAHTDSGHRLYTGEDLIRLHQALSLKELGFSLEEIKDMTSQTELPWTEIVKLQIQRLEERIAGMTEVRDRLRDIAETVEAQGIKRPVSSDAVMMAIQLSRMMRSPHFLPEQAEEMKTRLKTAGPVRQEPGREEEQDLVGLFRRYRESGRTPHDPEVAAAAKEWKAVIDSHGLGDKKFLRSVESYYREAPDAALVFGMDKELYAYIREAVACLNE</sequence>
<dbReference type="SMART" id="SM00422">
    <property type="entry name" value="HTH_MERR"/>
    <property type="match status" value="1"/>
</dbReference>
<organism evidence="3 4">
    <name type="scientific">Paenibacillus aurantius</name>
    <dbReference type="NCBI Taxonomy" id="2918900"/>
    <lineage>
        <taxon>Bacteria</taxon>
        <taxon>Bacillati</taxon>
        <taxon>Bacillota</taxon>
        <taxon>Bacilli</taxon>
        <taxon>Bacillales</taxon>
        <taxon>Paenibacillaceae</taxon>
        <taxon>Paenibacillus</taxon>
    </lineage>
</organism>
<dbReference type="PROSITE" id="PS50937">
    <property type="entry name" value="HTH_MERR_2"/>
    <property type="match status" value="1"/>
</dbReference>
<proteinExistence type="predicted"/>
<evidence type="ECO:0000256" key="1">
    <source>
        <dbReference type="ARBA" id="ARBA00023125"/>
    </source>
</evidence>
<gene>
    <name evidence="3" type="ORF">MJA45_03205</name>
</gene>
<dbReference type="PRINTS" id="PR00040">
    <property type="entry name" value="HTHMERR"/>
</dbReference>
<dbReference type="Pfam" id="PF13411">
    <property type="entry name" value="MerR_1"/>
    <property type="match status" value="1"/>
</dbReference>
<keyword evidence="4" id="KW-1185">Reference proteome</keyword>
<dbReference type="InterPro" id="IPR012925">
    <property type="entry name" value="TipAS_dom"/>
</dbReference>
<dbReference type="KEGG" id="paun:MJA45_03205"/>